<keyword evidence="3 14" id="KW-0813">Transport</keyword>
<evidence type="ECO:0000256" key="11">
    <source>
        <dbReference type="ARBA" id="ARBA00023310"/>
    </source>
</evidence>
<keyword evidence="7" id="KW-1133">Transmembrane helix</keyword>
<keyword evidence="4 14" id="KW-0138">CF(0)</keyword>
<evidence type="ECO:0000256" key="9">
    <source>
        <dbReference type="ARBA" id="ARBA00023128"/>
    </source>
</evidence>
<geneLocation type="mitochondrion" evidence="16"/>
<evidence type="ECO:0000256" key="14">
    <source>
        <dbReference type="RuleBase" id="RU003661"/>
    </source>
</evidence>
<gene>
    <name evidence="16" type="primary">ATPase 8</name>
</gene>
<comment type="function">
    <text evidence="12">Subunit 8, of the mitochondrial membrane ATP synthase complex (F(1)F(0) ATP synthase or Complex V) that produces ATP from ADP in the presence of a proton gradient across the membrane which is generated by electron transport complexes of the respiratory chain. ATP synthase complex consist of a soluble F(1) head domain - the catalytic core - and a membrane F(1) domain - the membrane proton channel. These two domains are linked by a central stalk rotating inside the F(1) region and a stationary peripheral stalk. During catalysis, ATP synthesis in the catalytic domain of F(1) is coupled via a rotary mechanism of the central stalk subunits to proton translocation. In vivo, can only synthesize ATP although its ATP hydrolase activity can be activated artificially in vitro. Part of the complex F(0) domain.</text>
</comment>
<evidence type="ECO:0000256" key="10">
    <source>
        <dbReference type="ARBA" id="ARBA00023136"/>
    </source>
</evidence>
<evidence type="ECO:0000256" key="3">
    <source>
        <dbReference type="ARBA" id="ARBA00022448"/>
    </source>
</evidence>
<evidence type="ECO:0000256" key="8">
    <source>
        <dbReference type="ARBA" id="ARBA00023065"/>
    </source>
</evidence>
<organism evidence="16">
    <name type="scientific">Marilyna darwinii</name>
    <name type="common">Darwin toadfish</name>
    <dbReference type="NCBI Taxonomy" id="303751"/>
    <lineage>
        <taxon>Eukaryota</taxon>
        <taxon>Metazoa</taxon>
        <taxon>Chordata</taxon>
        <taxon>Craniata</taxon>
        <taxon>Vertebrata</taxon>
        <taxon>Euteleostomi</taxon>
        <taxon>Actinopterygii</taxon>
        <taxon>Neopterygii</taxon>
        <taxon>Teleostei</taxon>
        <taxon>Neoteleostei</taxon>
        <taxon>Acanthomorphata</taxon>
        <taxon>Eupercaria</taxon>
        <taxon>Tetraodontiformes</taxon>
        <taxon>Tetradontoidea</taxon>
        <taxon>Tetraodontidae</taxon>
        <taxon>Marilyna</taxon>
    </lineage>
</organism>
<reference evidence="16" key="1">
    <citation type="journal article" date="2011" name="PLoS ONE">
        <title>Multiple Invasions into Freshwater by Pufferfishes (Teleostei: Tetraodontidae): A Mitogenomic Perspective.</title>
        <authorList>
            <person name="Yamanoue Y."/>
            <person name="Miya M."/>
            <person name="Doi H."/>
            <person name="Mabuchi K."/>
            <person name="Sakai H."/>
            <person name="Nishida M."/>
        </authorList>
    </citation>
    <scope>NUCLEOTIDE SEQUENCE</scope>
    <source>
        <tissue evidence="16">Muscle</tissue>
    </source>
</reference>
<evidence type="ECO:0000256" key="1">
    <source>
        <dbReference type="ARBA" id="ARBA00004304"/>
    </source>
</evidence>
<sequence>MPQLNPSPWFMIMLFTWSTLLIILVPKIMTHTFPNTPSSQNTQPKKAKAWTWPWY</sequence>
<keyword evidence="9 14" id="KW-0496">Mitochondrion</keyword>
<dbReference type="InterPro" id="IPR001421">
    <property type="entry name" value="ATP8_metazoa"/>
</dbReference>
<dbReference type="AlphaFoldDB" id="F2EN78"/>
<dbReference type="GO" id="GO:0015986">
    <property type="term" value="P:proton motive force-driven ATP synthesis"/>
    <property type="evidence" value="ECO:0007669"/>
    <property type="project" value="InterPro"/>
</dbReference>
<evidence type="ECO:0000256" key="5">
    <source>
        <dbReference type="ARBA" id="ARBA00022692"/>
    </source>
</evidence>
<keyword evidence="10" id="KW-0472">Membrane</keyword>
<protein>
    <recommendedName>
        <fullName evidence="14">ATP synthase complex subunit 8</fullName>
    </recommendedName>
</protein>
<dbReference type="GO" id="GO:0015078">
    <property type="term" value="F:proton transmembrane transporter activity"/>
    <property type="evidence" value="ECO:0007669"/>
    <property type="project" value="InterPro"/>
</dbReference>
<dbReference type="PANTHER" id="PTHR39937">
    <property type="entry name" value="ATP SYNTHASE PROTEIN 8"/>
    <property type="match status" value="1"/>
</dbReference>
<comment type="subcellular location">
    <subcellularLocation>
        <location evidence="1 14">Mitochondrion membrane</location>
        <topology evidence="1 14">Single-pass membrane protein</topology>
    </subcellularLocation>
</comment>
<evidence type="ECO:0000256" key="15">
    <source>
        <dbReference type="SAM" id="MobiDB-lite"/>
    </source>
</evidence>
<evidence type="ECO:0000256" key="12">
    <source>
        <dbReference type="ARBA" id="ARBA00053067"/>
    </source>
</evidence>
<evidence type="ECO:0000256" key="7">
    <source>
        <dbReference type="ARBA" id="ARBA00022989"/>
    </source>
</evidence>
<keyword evidence="11" id="KW-0066">ATP synthesis</keyword>
<evidence type="ECO:0000256" key="4">
    <source>
        <dbReference type="ARBA" id="ARBA00022547"/>
    </source>
</evidence>
<dbReference type="Pfam" id="PF00895">
    <property type="entry name" value="ATP-synt_8"/>
    <property type="match status" value="1"/>
</dbReference>
<dbReference type="InterPro" id="IPR050635">
    <property type="entry name" value="ATPase_protein_8"/>
</dbReference>
<feature type="compositionally biased region" description="Polar residues" evidence="15">
    <location>
        <begin position="34"/>
        <end position="44"/>
    </location>
</feature>
<dbReference type="EMBL" id="AP011937">
    <property type="protein sequence ID" value="BAK10046.1"/>
    <property type="molecule type" value="Genomic_DNA"/>
</dbReference>
<feature type="region of interest" description="Disordered" evidence="15">
    <location>
        <begin position="34"/>
        <end position="55"/>
    </location>
</feature>
<keyword evidence="5 14" id="KW-0812">Transmembrane</keyword>
<evidence type="ECO:0000256" key="2">
    <source>
        <dbReference type="ARBA" id="ARBA00008892"/>
    </source>
</evidence>
<evidence type="ECO:0000313" key="16">
    <source>
        <dbReference type="EMBL" id="BAK10046.1"/>
    </source>
</evidence>
<evidence type="ECO:0000256" key="6">
    <source>
        <dbReference type="ARBA" id="ARBA00022781"/>
    </source>
</evidence>
<dbReference type="GO" id="GO:0031966">
    <property type="term" value="C:mitochondrial membrane"/>
    <property type="evidence" value="ECO:0007669"/>
    <property type="project" value="UniProtKB-SubCell"/>
</dbReference>
<proteinExistence type="inferred from homology"/>
<keyword evidence="6 14" id="KW-0375">Hydrogen ion transport</keyword>
<name>F2EN78_9TELE</name>
<comment type="similarity">
    <text evidence="2 14">Belongs to the ATPase protein 8 family.</text>
</comment>
<dbReference type="GO" id="GO:0045259">
    <property type="term" value="C:proton-transporting ATP synthase complex"/>
    <property type="evidence" value="ECO:0007669"/>
    <property type="project" value="UniProtKB-KW"/>
</dbReference>
<keyword evidence="8 14" id="KW-0406">Ion transport</keyword>
<accession>F2EN78</accession>
<evidence type="ECO:0000256" key="13">
    <source>
        <dbReference type="ARBA" id="ARBA00064647"/>
    </source>
</evidence>
<dbReference type="PANTHER" id="PTHR39937:SF1">
    <property type="entry name" value="ATP SYNTHASE PROTEIN 8"/>
    <property type="match status" value="1"/>
</dbReference>
<comment type="subunit">
    <text evidence="13">Component of the ATP synthase complex composed at least of ATP5F1A/subunit alpha, ATP5F1B/subunit beta, ATP5MC1/subunit c (homooctomer), MT-ATP6/subunit a, MT-ATP8/subunit 8, ATP5ME/subunit e, ATP5MF/subunit f, ATP5MG/subunit g, ATP5MK/subunit k, ATP5MJ/subunit j, ATP5F1C/subunit gamma, ATP5F1D/subunit delta, ATP5F1E/subunit epsilon, ATP5PF/subunit F6, ATP5PB/subunit b, ATP5PD/subunit d, ATP5PO/subunit OSCP. ATP synthase complex consists of a soluble F(1) head domain (subunits alpha(3) and beta(3)) - the catalytic core - and a membrane F(0) domain - the membrane proton channel (subunits c, a, 8, e, f, g, k and j). These two domains are linked by a central stalk (subunits gamma, delta, and epsilon) rotating inside the F1 region and a stationary peripheral stalk (subunits F6, b, d, and OSCP).</text>
</comment>